<dbReference type="Proteomes" id="UP000807769">
    <property type="component" value="Unassembled WGS sequence"/>
</dbReference>
<evidence type="ECO:0000313" key="2">
    <source>
        <dbReference type="Proteomes" id="UP000807769"/>
    </source>
</evidence>
<evidence type="ECO:0000313" key="1">
    <source>
        <dbReference type="EMBL" id="KAG1805204.1"/>
    </source>
</evidence>
<dbReference type="AlphaFoldDB" id="A0A9P7DWR9"/>
<accession>A0A9P7DWR9</accession>
<keyword evidence="2" id="KW-1185">Reference proteome</keyword>
<proteinExistence type="predicted"/>
<dbReference type="EMBL" id="JABBWG010000055">
    <property type="protein sequence ID" value="KAG1805204.1"/>
    <property type="molecule type" value="Genomic_DNA"/>
</dbReference>
<evidence type="ECO:0008006" key="3">
    <source>
        <dbReference type="Google" id="ProtNLM"/>
    </source>
</evidence>
<reference evidence="1" key="1">
    <citation type="journal article" date="2020" name="New Phytol.">
        <title>Comparative genomics reveals dynamic genome evolution in host specialist ectomycorrhizal fungi.</title>
        <authorList>
            <person name="Lofgren L.A."/>
            <person name="Nguyen N.H."/>
            <person name="Vilgalys R."/>
            <person name="Ruytinx J."/>
            <person name="Liao H.L."/>
            <person name="Branco S."/>
            <person name="Kuo A."/>
            <person name="LaButti K."/>
            <person name="Lipzen A."/>
            <person name="Andreopoulos W."/>
            <person name="Pangilinan J."/>
            <person name="Riley R."/>
            <person name="Hundley H."/>
            <person name="Na H."/>
            <person name="Barry K."/>
            <person name="Grigoriev I.V."/>
            <person name="Stajich J.E."/>
            <person name="Kennedy P.G."/>
        </authorList>
    </citation>
    <scope>NUCLEOTIDE SEQUENCE</scope>
    <source>
        <strain evidence="1">MN1</strain>
    </source>
</reference>
<comment type="caution">
    <text evidence="1">The sequence shown here is derived from an EMBL/GenBank/DDBJ whole genome shotgun (WGS) entry which is preliminary data.</text>
</comment>
<dbReference type="RefSeq" id="XP_041187126.1">
    <property type="nucleotide sequence ID" value="XM_041344262.1"/>
</dbReference>
<dbReference type="OrthoDB" id="3041441at2759"/>
<sequence length="72" mass="8177">MAQLASPHALYISEIFFAISYYLEEDKKALARLARCCHAFSEPALSILWSSVRSFSPFIPLLPPTVKFLWSV</sequence>
<name>A0A9P7DWR9_9AGAM</name>
<gene>
    <name evidence="1" type="ORF">BJ212DRAFT_879505</name>
</gene>
<dbReference type="GeneID" id="64638278"/>
<protein>
    <recommendedName>
        <fullName evidence="3">F-box domain-containing protein</fullName>
    </recommendedName>
</protein>
<organism evidence="1 2">
    <name type="scientific">Suillus subaureus</name>
    <dbReference type="NCBI Taxonomy" id="48587"/>
    <lineage>
        <taxon>Eukaryota</taxon>
        <taxon>Fungi</taxon>
        <taxon>Dikarya</taxon>
        <taxon>Basidiomycota</taxon>
        <taxon>Agaricomycotina</taxon>
        <taxon>Agaricomycetes</taxon>
        <taxon>Agaricomycetidae</taxon>
        <taxon>Boletales</taxon>
        <taxon>Suillineae</taxon>
        <taxon>Suillaceae</taxon>
        <taxon>Suillus</taxon>
    </lineage>
</organism>